<evidence type="ECO:0000256" key="1">
    <source>
        <dbReference type="ARBA" id="ARBA00006484"/>
    </source>
</evidence>
<dbReference type="AlphaFoldDB" id="U2RM42"/>
<dbReference type="RefSeq" id="WP_021797842.1">
    <property type="nucleotide sequence ID" value="NZ_ACVN02000209.1"/>
</dbReference>
<dbReference type="PANTHER" id="PTHR42879">
    <property type="entry name" value="3-OXOACYL-(ACYL-CARRIER-PROTEIN) REDUCTASE"/>
    <property type="match status" value="1"/>
</dbReference>
<dbReference type="Gene3D" id="3.40.50.720">
    <property type="entry name" value="NAD(P)-binding Rossmann-like Domain"/>
    <property type="match status" value="1"/>
</dbReference>
<dbReference type="FunFam" id="3.40.50.720:FF:000084">
    <property type="entry name" value="Short-chain dehydrogenase reductase"/>
    <property type="match status" value="1"/>
</dbReference>
<evidence type="ECO:0000313" key="5">
    <source>
        <dbReference type="Proteomes" id="UP000017052"/>
    </source>
</evidence>
<dbReference type="SUPFAM" id="SSF51735">
    <property type="entry name" value="NAD(P)-binding Rossmann-fold domains"/>
    <property type="match status" value="1"/>
</dbReference>
<sequence>MLTSPEPSFFRGRTALVTGASSGIGATISRHLAAAGCRVGILARREDKLIDLASSAEQQGWEVLPIAGDVTSMASLEQAHSTLCARWGPPELVVHAAGSGRDQVFLCDQTEESWTASIDINLNGAFRVCRTVLPALLDLGRGSIVLMSSVAGRRALPANTAYCAARFGLRGLTEALALEAGPAGVRVNALAPGLTRAPSVTDESLYGGQFMASLRKHHGPESLTWERYLRSAVASTALRKMVEPDEVAQAALFLLGPASSAMTGHVLDVDAGSL</sequence>
<comment type="similarity">
    <text evidence="1">Belongs to the short-chain dehydrogenases/reductases (SDR) family.</text>
</comment>
<evidence type="ECO:0000259" key="3">
    <source>
        <dbReference type="SMART" id="SM00822"/>
    </source>
</evidence>
<dbReference type="EMBL" id="ACVN02000209">
    <property type="protein sequence ID" value="ERK54623.1"/>
    <property type="molecule type" value="Genomic_DNA"/>
</dbReference>
<organism evidence="4 5">
    <name type="scientific">Propionibacterium acidifaciens F0233</name>
    <dbReference type="NCBI Taxonomy" id="553198"/>
    <lineage>
        <taxon>Bacteria</taxon>
        <taxon>Bacillati</taxon>
        <taxon>Actinomycetota</taxon>
        <taxon>Actinomycetes</taxon>
        <taxon>Propionibacteriales</taxon>
        <taxon>Propionibacteriaceae</taxon>
        <taxon>Propionibacterium</taxon>
    </lineage>
</organism>
<dbReference type="CDD" id="cd05233">
    <property type="entry name" value="SDR_c"/>
    <property type="match status" value="1"/>
</dbReference>
<dbReference type="PRINTS" id="PR00081">
    <property type="entry name" value="GDHRDH"/>
</dbReference>
<dbReference type="Proteomes" id="UP000017052">
    <property type="component" value="Unassembled WGS sequence"/>
</dbReference>
<protein>
    <submittedName>
        <fullName evidence="4">3-oxoacyl-[acyl-carrier-protein] reductase family protein</fullName>
    </submittedName>
</protein>
<evidence type="ECO:0000256" key="2">
    <source>
        <dbReference type="ARBA" id="ARBA00023002"/>
    </source>
</evidence>
<evidence type="ECO:0000313" key="4">
    <source>
        <dbReference type="EMBL" id="ERK54623.1"/>
    </source>
</evidence>
<feature type="domain" description="Ketoreductase" evidence="3">
    <location>
        <begin position="13"/>
        <end position="184"/>
    </location>
</feature>
<dbReference type="Pfam" id="PF00106">
    <property type="entry name" value="adh_short"/>
    <property type="match status" value="1"/>
</dbReference>
<keyword evidence="2" id="KW-0560">Oxidoreductase</keyword>
<proteinExistence type="inferred from homology"/>
<gene>
    <name evidence="4" type="ORF">HMPREF0682_2685</name>
</gene>
<dbReference type="InterPro" id="IPR057326">
    <property type="entry name" value="KR_dom"/>
</dbReference>
<dbReference type="OrthoDB" id="5290708at2"/>
<dbReference type="GeneID" id="95359409"/>
<dbReference type="GO" id="GO:0016491">
    <property type="term" value="F:oxidoreductase activity"/>
    <property type="evidence" value="ECO:0007669"/>
    <property type="project" value="UniProtKB-KW"/>
</dbReference>
<dbReference type="InterPro" id="IPR002347">
    <property type="entry name" value="SDR_fam"/>
</dbReference>
<dbReference type="InterPro" id="IPR050259">
    <property type="entry name" value="SDR"/>
</dbReference>
<comment type="caution">
    <text evidence="4">The sequence shown here is derived from an EMBL/GenBank/DDBJ whole genome shotgun (WGS) entry which is preliminary data.</text>
</comment>
<dbReference type="SMART" id="SM00822">
    <property type="entry name" value="PKS_KR"/>
    <property type="match status" value="1"/>
</dbReference>
<dbReference type="PANTHER" id="PTHR42879:SF2">
    <property type="entry name" value="3-OXOACYL-[ACYL-CARRIER-PROTEIN] REDUCTASE FABG"/>
    <property type="match status" value="1"/>
</dbReference>
<accession>U2RM42</accession>
<name>U2RM42_9ACTN</name>
<dbReference type="Pfam" id="PF13561">
    <property type="entry name" value="adh_short_C2"/>
    <property type="match status" value="1"/>
</dbReference>
<keyword evidence="5" id="KW-1185">Reference proteome</keyword>
<reference evidence="4" key="1">
    <citation type="submission" date="2013-08" db="EMBL/GenBank/DDBJ databases">
        <authorList>
            <person name="Durkin A.S."/>
            <person name="Haft D.R."/>
            <person name="McCorrison J."/>
            <person name="Torralba M."/>
            <person name="Gillis M."/>
            <person name="Haft D.H."/>
            <person name="Methe B."/>
            <person name="Sutton G."/>
            <person name="Nelson K.E."/>
        </authorList>
    </citation>
    <scope>NUCLEOTIDE SEQUENCE [LARGE SCALE GENOMIC DNA]</scope>
    <source>
        <strain evidence="4">F0233</strain>
    </source>
</reference>
<dbReference type="InterPro" id="IPR036291">
    <property type="entry name" value="NAD(P)-bd_dom_sf"/>
</dbReference>